<protein>
    <submittedName>
        <fullName evidence="1">Uncharacterized protein</fullName>
    </submittedName>
</protein>
<sequence>MDPASKKLMDEHQHKAKNKDCTEKVCVLLHWQDPDWEIRVDLESIRESGLNVLNESIPASYCW</sequence>
<reference evidence="1 2" key="1">
    <citation type="submission" date="2023-05" db="EMBL/GenBank/DDBJ databases">
        <title>B98-5 Cell Line De Novo Hybrid Assembly: An Optical Mapping Approach.</title>
        <authorList>
            <person name="Kananen K."/>
            <person name="Auerbach J.A."/>
            <person name="Kautto E."/>
            <person name="Blachly J.S."/>
        </authorList>
    </citation>
    <scope>NUCLEOTIDE SEQUENCE [LARGE SCALE GENOMIC DNA]</scope>
    <source>
        <strain evidence="1">B95-8</strain>
        <tissue evidence="1">Cell line</tissue>
    </source>
</reference>
<evidence type="ECO:0000313" key="1">
    <source>
        <dbReference type="EMBL" id="KAK2091163.1"/>
    </source>
</evidence>
<comment type="caution">
    <text evidence="1">The sequence shown here is derived from an EMBL/GenBank/DDBJ whole genome shotgun (WGS) entry which is preliminary data.</text>
</comment>
<evidence type="ECO:0000313" key="2">
    <source>
        <dbReference type="Proteomes" id="UP001266305"/>
    </source>
</evidence>
<name>A0ABQ9U3C6_SAGOE</name>
<gene>
    <name evidence="1" type="ORF">P7K49_030447</name>
</gene>
<organism evidence="1 2">
    <name type="scientific">Saguinus oedipus</name>
    <name type="common">Cotton-top tamarin</name>
    <name type="synonym">Oedipomidas oedipus</name>
    <dbReference type="NCBI Taxonomy" id="9490"/>
    <lineage>
        <taxon>Eukaryota</taxon>
        <taxon>Metazoa</taxon>
        <taxon>Chordata</taxon>
        <taxon>Craniata</taxon>
        <taxon>Vertebrata</taxon>
        <taxon>Euteleostomi</taxon>
        <taxon>Mammalia</taxon>
        <taxon>Eutheria</taxon>
        <taxon>Euarchontoglires</taxon>
        <taxon>Primates</taxon>
        <taxon>Haplorrhini</taxon>
        <taxon>Platyrrhini</taxon>
        <taxon>Cebidae</taxon>
        <taxon>Callitrichinae</taxon>
        <taxon>Saguinus</taxon>
    </lineage>
</organism>
<dbReference type="EMBL" id="JASSZA010000016">
    <property type="protein sequence ID" value="KAK2091163.1"/>
    <property type="molecule type" value="Genomic_DNA"/>
</dbReference>
<dbReference type="Proteomes" id="UP001266305">
    <property type="component" value="Unassembled WGS sequence"/>
</dbReference>
<accession>A0ABQ9U3C6</accession>
<proteinExistence type="predicted"/>
<keyword evidence="2" id="KW-1185">Reference proteome</keyword>